<dbReference type="AlphaFoldDB" id="A0AAD7W4U0"/>
<evidence type="ECO:0000256" key="1">
    <source>
        <dbReference type="SAM" id="MobiDB-lite"/>
    </source>
</evidence>
<gene>
    <name evidence="2" type="ORF">AAFF_G00220050</name>
</gene>
<name>A0AAD7W4U0_9TELE</name>
<evidence type="ECO:0000313" key="3">
    <source>
        <dbReference type="Proteomes" id="UP001221898"/>
    </source>
</evidence>
<dbReference type="Proteomes" id="UP001221898">
    <property type="component" value="Unassembled WGS sequence"/>
</dbReference>
<keyword evidence="3" id="KW-1185">Reference proteome</keyword>
<feature type="region of interest" description="Disordered" evidence="1">
    <location>
        <begin position="44"/>
        <end position="66"/>
    </location>
</feature>
<accession>A0AAD7W4U0</accession>
<organism evidence="2 3">
    <name type="scientific">Aldrovandia affinis</name>
    <dbReference type="NCBI Taxonomy" id="143900"/>
    <lineage>
        <taxon>Eukaryota</taxon>
        <taxon>Metazoa</taxon>
        <taxon>Chordata</taxon>
        <taxon>Craniata</taxon>
        <taxon>Vertebrata</taxon>
        <taxon>Euteleostomi</taxon>
        <taxon>Actinopterygii</taxon>
        <taxon>Neopterygii</taxon>
        <taxon>Teleostei</taxon>
        <taxon>Notacanthiformes</taxon>
        <taxon>Halosauridae</taxon>
        <taxon>Aldrovandia</taxon>
    </lineage>
</organism>
<dbReference type="EMBL" id="JAINUG010000292">
    <property type="protein sequence ID" value="KAJ8383488.1"/>
    <property type="molecule type" value="Genomic_DNA"/>
</dbReference>
<comment type="caution">
    <text evidence="2">The sequence shown here is derived from an EMBL/GenBank/DDBJ whole genome shotgun (WGS) entry which is preliminary data.</text>
</comment>
<protein>
    <submittedName>
        <fullName evidence="2">Uncharacterized protein</fullName>
    </submittedName>
</protein>
<proteinExistence type="predicted"/>
<reference evidence="2" key="1">
    <citation type="journal article" date="2023" name="Science">
        <title>Genome structures resolve the early diversification of teleost fishes.</title>
        <authorList>
            <person name="Parey E."/>
            <person name="Louis A."/>
            <person name="Montfort J."/>
            <person name="Bouchez O."/>
            <person name="Roques C."/>
            <person name="Iampietro C."/>
            <person name="Lluch J."/>
            <person name="Castinel A."/>
            <person name="Donnadieu C."/>
            <person name="Desvignes T."/>
            <person name="Floi Bucao C."/>
            <person name="Jouanno E."/>
            <person name="Wen M."/>
            <person name="Mejri S."/>
            <person name="Dirks R."/>
            <person name="Jansen H."/>
            <person name="Henkel C."/>
            <person name="Chen W.J."/>
            <person name="Zahm M."/>
            <person name="Cabau C."/>
            <person name="Klopp C."/>
            <person name="Thompson A.W."/>
            <person name="Robinson-Rechavi M."/>
            <person name="Braasch I."/>
            <person name="Lecointre G."/>
            <person name="Bobe J."/>
            <person name="Postlethwait J.H."/>
            <person name="Berthelot C."/>
            <person name="Roest Crollius H."/>
            <person name="Guiguen Y."/>
        </authorList>
    </citation>
    <scope>NUCLEOTIDE SEQUENCE</scope>
    <source>
        <strain evidence="2">NC1722</strain>
    </source>
</reference>
<sequence>MDQHQDFMNSPNSQTLHYNSGETMAAAMADMTIEDQVPFRQEVKQNGVPPSQTVPGEDSMKGFKGNGIEVYGGRRLG</sequence>
<evidence type="ECO:0000313" key="2">
    <source>
        <dbReference type="EMBL" id="KAJ8383488.1"/>
    </source>
</evidence>